<organism evidence="2 3">
    <name type="scientific">Candidatus Campbellbacteria bacterium RIFCSPLOWO2_02_FULL_35_11</name>
    <dbReference type="NCBI Taxonomy" id="1797581"/>
    <lineage>
        <taxon>Bacteria</taxon>
        <taxon>Candidatus Campbelliibacteriota</taxon>
    </lineage>
</organism>
<protein>
    <recommendedName>
        <fullName evidence="1">Aminoglycoside phosphotransferase domain-containing protein</fullName>
    </recommendedName>
</protein>
<dbReference type="Gene3D" id="3.90.1200.10">
    <property type="match status" value="1"/>
</dbReference>
<sequence length="323" mass="37358">MEKTIEQKSESISDNINVIAVLHFKEMPVSIERVTIGLCNEVFDVKFKDREVIVRLSQKDVFMKGSQKHIPILKERGINVPDILAEDYTKINIPYSYQFLSKLKGKDIGPIIEYLSDKELEEIAKEIGGIIKIAKTIPASEQCGYFYDEYSETTETWVDWIKKIIDIAMERGNKTGVMDDDMHSMLLEISHDNENYFNQIKPTTYLDDICSKNVMIDGGKFSGLVDLDCFAQGDYLESIGRMKASWPRTHYGEVYTNAVMNELKLNNEQRKVVTMYALLNRISWACENGIQFNQNTTGIVDQEREKKDKEIIDMLYNEFKYNQ</sequence>
<proteinExistence type="predicted"/>
<feature type="domain" description="Aminoglycoside phosphotransferase" evidence="1">
    <location>
        <begin position="31"/>
        <end position="249"/>
    </location>
</feature>
<dbReference type="InterPro" id="IPR011009">
    <property type="entry name" value="Kinase-like_dom_sf"/>
</dbReference>
<accession>A0A1F5EQQ3</accession>
<dbReference type="AlphaFoldDB" id="A0A1F5EQQ3"/>
<evidence type="ECO:0000313" key="3">
    <source>
        <dbReference type="Proteomes" id="UP000186545"/>
    </source>
</evidence>
<dbReference type="Proteomes" id="UP000186545">
    <property type="component" value="Unassembled WGS sequence"/>
</dbReference>
<dbReference type="Pfam" id="PF01636">
    <property type="entry name" value="APH"/>
    <property type="match status" value="1"/>
</dbReference>
<dbReference type="Gene3D" id="3.30.200.150">
    <property type="match status" value="1"/>
</dbReference>
<name>A0A1F5EQQ3_9BACT</name>
<reference evidence="2 3" key="1">
    <citation type="journal article" date="2016" name="Nat. Commun.">
        <title>Thousands of microbial genomes shed light on interconnected biogeochemical processes in an aquifer system.</title>
        <authorList>
            <person name="Anantharaman K."/>
            <person name="Brown C.T."/>
            <person name="Hug L.A."/>
            <person name="Sharon I."/>
            <person name="Castelle C.J."/>
            <person name="Probst A.J."/>
            <person name="Thomas B.C."/>
            <person name="Singh A."/>
            <person name="Wilkins M.J."/>
            <person name="Karaoz U."/>
            <person name="Brodie E.L."/>
            <person name="Williams K.H."/>
            <person name="Hubbard S.S."/>
            <person name="Banfield J.F."/>
        </authorList>
    </citation>
    <scope>NUCLEOTIDE SEQUENCE [LARGE SCALE GENOMIC DNA]</scope>
</reference>
<dbReference type="InterPro" id="IPR002575">
    <property type="entry name" value="Aminoglycoside_PTrfase"/>
</dbReference>
<gene>
    <name evidence="2" type="ORF">A3I18_01125</name>
</gene>
<dbReference type="SUPFAM" id="SSF56112">
    <property type="entry name" value="Protein kinase-like (PK-like)"/>
    <property type="match status" value="1"/>
</dbReference>
<evidence type="ECO:0000259" key="1">
    <source>
        <dbReference type="Pfam" id="PF01636"/>
    </source>
</evidence>
<dbReference type="EMBL" id="MFAD01000038">
    <property type="protein sequence ID" value="OGD69721.1"/>
    <property type="molecule type" value="Genomic_DNA"/>
</dbReference>
<evidence type="ECO:0000313" key="2">
    <source>
        <dbReference type="EMBL" id="OGD69721.1"/>
    </source>
</evidence>
<comment type="caution">
    <text evidence="2">The sequence shown here is derived from an EMBL/GenBank/DDBJ whole genome shotgun (WGS) entry which is preliminary data.</text>
</comment>